<feature type="compositionally biased region" description="Basic and acidic residues" evidence="4">
    <location>
        <begin position="34"/>
        <end position="45"/>
    </location>
</feature>
<dbReference type="SMART" id="SM00354">
    <property type="entry name" value="HTH_LACI"/>
    <property type="match status" value="1"/>
</dbReference>
<feature type="region of interest" description="Disordered" evidence="4">
    <location>
        <begin position="34"/>
        <end position="53"/>
    </location>
</feature>
<keyword evidence="2 6" id="KW-0238">DNA-binding</keyword>
<dbReference type="AlphaFoldDB" id="A0A853EUC1"/>
<keyword evidence="3" id="KW-0804">Transcription</keyword>
<dbReference type="InterPro" id="IPR046335">
    <property type="entry name" value="LacI/GalR-like_sensor"/>
</dbReference>
<dbReference type="Gene3D" id="3.40.50.2300">
    <property type="match status" value="2"/>
</dbReference>
<evidence type="ECO:0000256" key="4">
    <source>
        <dbReference type="SAM" id="MobiDB-lite"/>
    </source>
</evidence>
<dbReference type="PROSITE" id="PS50932">
    <property type="entry name" value="HTH_LACI_2"/>
    <property type="match status" value="1"/>
</dbReference>
<dbReference type="InterPro" id="IPR028082">
    <property type="entry name" value="Peripla_BP_I"/>
</dbReference>
<dbReference type="EMBL" id="JACBYE010000027">
    <property type="protein sequence ID" value="NYS94159.1"/>
    <property type="molecule type" value="Genomic_DNA"/>
</dbReference>
<evidence type="ECO:0000313" key="6">
    <source>
        <dbReference type="EMBL" id="NYS94159.1"/>
    </source>
</evidence>
<dbReference type="GO" id="GO:0000976">
    <property type="term" value="F:transcription cis-regulatory region binding"/>
    <property type="evidence" value="ECO:0007669"/>
    <property type="project" value="TreeGrafter"/>
</dbReference>
<dbReference type="PANTHER" id="PTHR30146:SF153">
    <property type="entry name" value="LACTOSE OPERON REPRESSOR"/>
    <property type="match status" value="1"/>
</dbReference>
<dbReference type="PROSITE" id="PS00356">
    <property type="entry name" value="HTH_LACI_1"/>
    <property type="match status" value="1"/>
</dbReference>
<accession>A0A853EUC1</accession>
<dbReference type="InterPro" id="IPR010982">
    <property type="entry name" value="Lambda_DNA-bd_dom_sf"/>
</dbReference>
<dbReference type="SUPFAM" id="SSF53822">
    <property type="entry name" value="Periplasmic binding protein-like I"/>
    <property type="match status" value="1"/>
</dbReference>
<dbReference type="Gene3D" id="1.10.260.40">
    <property type="entry name" value="lambda repressor-like DNA-binding domains"/>
    <property type="match status" value="1"/>
</dbReference>
<evidence type="ECO:0000256" key="3">
    <source>
        <dbReference type="ARBA" id="ARBA00023163"/>
    </source>
</evidence>
<dbReference type="SUPFAM" id="SSF47413">
    <property type="entry name" value="lambda repressor-like DNA-binding domains"/>
    <property type="match status" value="1"/>
</dbReference>
<dbReference type="Pfam" id="PF13377">
    <property type="entry name" value="Peripla_BP_3"/>
    <property type="match status" value="1"/>
</dbReference>
<reference evidence="6 7" key="1">
    <citation type="submission" date="2020-07" db="EMBL/GenBank/DDBJ databases">
        <title>MOT database genomes.</title>
        <authorList>
            <person name="Joseph S."/>
            <person name="Aduse-Opoku J."/>
            <person name="Hashim A."/>
            <person name="Wade W."/>
            <person name="Curtis M."/>
        </authorList>
    </citation>
    <scope>NUCLEOTIDE SEQUENCE [LARGE SCALE GENOMIC DNA]</scope>
    <source>
        <strain evidence="6 7">DSM 100099</strain>
    </source>
</reference>
<feature type="domain" description="HTH lacI-type" evidence="5">
    <location>
        <begin position="62"/>
        <end position="116"/>
    </location>
</feature>
<evidence type="ECO:0000259" key="5">
    <source>
        <dbReference type="PROSITE" id="PS50932"/>
    </source>
</evidence>
<dbReference type="Proteomes" id="UP000561011">
    <property type="component" value="Unassembled WGS sequence"/>
</dbReference>
<organism evidence="6 7">
    <name type="scientific">Sanguibacter inulinus</name>
    <dbReference type="NCBI Taxonomy" id="60922"/>
    <lineage>
        <taxon>Bacteria</taxon>
        <taxon>Bacillati</taxon>
        <taxon>Actinomycetota</taxon>
        <taxon>Actinomycetes</taxon>
        <taxon>Micrococcales</taxon>
        <taxon>Sanguibacteraceae</taxon>
        <taxon>Sanguibacter</taxon>
    </lineage>
</organism>
<proteinExistence type="predicted"/>
<dbReference type="PANTHER" id="PTHR30146">
    <property type="entry name" value="LACI-RELATED TRANSCRIPTIONAL REPRESSOR"/>
    <property type="match status" value="1"/>
</dbReference>
<comment type="caution">
    <text evidence="6">The sequence shown here is derived from an EMBL/GenBank/DDBJ whole genome shotgun (WGS) entry which is preliminary data.</text>
</comment>
<dbReference type="PRINTS" id="PR00036">
    <property type="entry name" value="HTHLACI"/>
</dbReference>
<dbReference type="CDD" id="cd01574">
    <property type="entry name" value="PBP1_LacI"/>
    <property type="match status" value="1"/>
</dbReference>
<evidence type="ECO:0000256" key="2">
    <source>
        <dbReference type="ARBA" id="ARBA00023125"/>
    </source>
</evidence>
<sequence length="393" mass="41737">MALPWTLCSRSSPTATGLLDDRTRLDAPARRHGWPGDDRWHRDPVPDGTDLLNEKDKTTRSATIFDVARLAGVSHQTVSRVLNDMPNVRASTRDRVQQAITQLRYAPSPAARALVTKRSRLVGLVVTAGVDYGPSSIALHVNEAARRARYSVLTIAMLAPDVTEVRQAIESLVRQSVEGIVLVAADRAVVGASYEIESAVPVVTVDATRSAAGESVAIDQHEGARLATEHLISLGHTAIAHLAGPATSPDSLERVRGWQSALTAAGLPATGLAHGDWSPGSGYAYGLDLAVDASCTAVFASNDSMALGLVHALGDRGLRVPDDMSVVGFDDLPEAAHYRPPLTTVRQDFEALGTLLVRRLLAAIEADGSAAVDHVTPELVVRQSTASPRHARP</sequence>
<keyword evidence="1" id="KW-0805">Transcription regulation</keyword>
<dbReference type="CDD" id="cd01392">
    <property type="entry name" value="HTH_LacI"/>
    <property type="match status" value="1"/>
</dbReference>
<name>A0A853EUC1_9MICO</name>
<protein>
    <submittedName>
        <fullName evidence="6">LacI family DNA-binding transcriptional regulator</fullName>
    </submittedName>
</protein>
<dbReference type="Pfam" id="PF00356">
    <property type="entry name" value="LacI"/>
    <property type="match status" value="1"/>
</dbReference>
<dbReference type="InterPro" id="IPR000843">
    <property type="entry name" value="HTH_LacI"/>
</dbReference>
<gene>
    <name evidence="6" type="ORF">HZZ10_11605</name>
</gene>
<keyword evidence="7" id="KW-1185">Reference proteome</keyword>
<dbReference type="GO" id="GO:0003700">
    <property type="term" value="F:DNA-binding transcription factor activity"/>
    <property type="evidence" value="ECO:0007669"/>
    <property type="project" value="TreeGrafter"/>
</dbReference>
<evidence type="ECO:0000313" key="7">
    <source>
        <dbReference type="Proteomes" id="UP000561011"/>
    </source>
</evidence>
<evidence type="ECO:0000256" key="1">
    <source>
        <dbReference type="ARBA" id="ARBA00023015"/>
    </source>
</evidence>